<dbReference type="SUPFAM" id="SSF50353">
    <property type="entry name" value="Cytokine"/>
    <property type="match status" value="1"/>
</dbReference>
<evidence type="ECO:0000313" key="3">
    <source>
        <dbReference type="Proteomes" id="UP000261520"/>
    </source>
</evidence>
<dbReference type="STRING" id="409849.ENSPMGP00000015566"/>
<comment type="similarity">
    <text evidence="1">Belongs to the heparin-binding growth factors family.</text>
</comment>
<dbReference type="SMART" id="SM00442">
    <property type="entry name" value="FGF"/>
    <property type="match status" value="1"/>
</dbReference>
<proteinExistence type="inferred from homology"/>
<evidence type="ECO:0008006" key="4">
    <source>
        <dbReference type="Google" id="ProtNLM"/>
    </source>
</evidence>
<sequence length="69" mass="7980">MNEKGLVYAARFMDECHLKETLLENHYNTYSSERYPGLYLGLSHRGHVKRATRVSPNQACAHFLPRSTL</sequence>
<dbReference type="PANTHER" id="PTHR11486">
    <property type="entry name" value="FIBROBLAST GROWTH FACTOR"/>
    <property type="match status" value="1"/>
</dbReference>
<dbReference type="AlphaFoldDB" id="A0A3B4AGF1"/>
<organism evidence="2 3">
    <name type="scientific">Periophthalmus magnuspinnatus</name>
    <dbReference type="NCBI Taxonomy" id="409849"/>
    <lineage>
        <taxon>Eukaryota</taxon>
        <taxon>Metazoa</taxon>
        <taxon>Chordata</taxon>
        <taxon>Craniata</taxon>
        <taxon>Vertebrata</taxon>
        <taxon>Euteleostomi</taxon>
        <taxon>Actinopterygii</taxon>
        <taxon>Neopterygii</taxon>
        <taxon>Teleostei</taxon>
        <taxon>Neoteleostei</taxon>
        <taxon>Acanthomorphata</taxon>
        <taxon>Gobiaria</taxon>
        <taxon>Gobiiformes</taxon>
        <taxon>Gobioidei</taxon>
        <taxon>Gobiidae</taxon>
        <taxon>Oxudercinae</taxon>
        <taxon>Periophthalmus</taxon>
    </lineage>
</organism>
<dbReference type="PRINTS" id="PR00262">
    <property type="entry name" value="IL1HBGF"/>
</dbReference>
<evidence type="ECO:0000313" key="2">
    <source>
        <dbReference type="Ensembl" id="ENSPMGP00000015566.1"/>
    </source>
</evidence>
<dbReference type="InterPro" id="IPR008996">
    <property type="entry name" value="IL1/FGF"/>
</dbReference>
<dbReference type="GO" id="GO:0008083">
    <property type="term" value="F:growth factor activity"/>
    <property type="evidence" value="ECO:0007669"/>
    <property type="project" value="InterPro"/>
</dbReference>
<dbReference type="InterPro" id="IPR002209">
    <property type="entry name" value="Fibroblast_GF_fam"/>
</dbReference>
<protein>
    <recommendedName>
        <fullName evidence="4">Fibroblast growth factor</fullName>
    </recommendedName>
</protein>
<reference evidence="2" key="1">
    <citation type="submission" date="2025-08" db="UniProtKB">
        <authorList>
            <consortium name="Ensembl"/>
        </authorList>
    </citation>
    <scope>IDENTIFICATION</scope>
</reference>
<dbReference type="Pfam" id="PF00167">
    <property type="entry name" value="FGF"/>
    <property type="match status" value="1"/>
</dbReference>
<dbReference type="Gene3D" id="2.80.10.50">
    <property type="match status" value="1"/>
</dbReference>
<evidence type="ECO:0000256" key="1">
    <source>
        <dbReference type="ARBA" id="ARBA00007936"/>
    </source>
</evidence>
<dbReference type="Ensembl" id="ENSPMGT00000016606.1">
    <property type="protein sequence ID" value="ENSPMGP00000015566.1"/>
    <property type="gene ID" value="ENSPMGG00000012760.1"/>
</dbReference>
<keyword evidence="3" id="KW-1185">Reference proteome</keyword>
<reference evidence="2" key="2">
    <citation type="submission" date="2025-09" db="UniProtKB">
        <authorList>
            <consortium name="Ensembl"/>
        </authorList>
    </citation>
    <scope>IDENTIFICATION</scope>
</reference>
<accession>A0A3B4AGF1</accession>
<name>A0A3B4AGF1_9GOBI</name>
<dbReference type="Proteomes" id="UP000261520">
    <property type="component" value="Unplaced"/>
</dbReference>